<organism evidence="1 2">
    <name type="scientific">Microcystis aeruginosa NIES-44</name>
    <dbReference type="NCBI Taxonomy" id="449439"/>
    <lineage>
        <taxon>Bacteria</taxon>
        <taxon>Bacillati</taxon>
        <taxon>Cyanobacteriota</taxon>
        <taxon>Cyanophyceae</taxon>
        <taxon>Oscillatoriophycideae</taxon>
        <taxon>Chroococcales</taxon>
        <taxon>Microcystaceae</taxon>
        <taxon>Microcystis</taxon>
    </lineage>
</organism>
<gene>
    <name evidence="1" type="ORF">N44_01784</name>
</gene>
<name>A0A0A1VTF4_MICAE</name>
<dbReference type="EMBL" id="BBPA01000033">
    <property type="protein sequence ID" value="GAL93097.1"/>
    <property type="molecule type" value="Genomic_DNA"/>
</dbReference>
<sequence>MILLIMIVISIIVYLVSSVCPTEAPHFPLLPSLIVALPLPLSQLIYEPIIPD</sequence>
<evidence type="ECO:0000313" key="2">
    <source>
        <dbReference type="Proteomes" id="UP000030321"/>
    </source>
</evidence>
<protein>
    <submittedName>
        <fullName evidence="1">Uncharacterized protein</fullName>
    </submittedName>
</protein>
<dbReference type="AlphaFoldDB" id="A0A0A1VTF4"/>
<proteinExistence type="predicted"/>
<accession>A0A0A1VTF4</accession>
<dbReference type="Proteomes" id="UP000030321">
    <property type="component" value="Unassembled WGS sequence"/>
</dbReference>
<comment type="caution">
    <text evidence="1">The sequence shown here is derived from an EMBL/GenBank/DDBJ whole genome shotgun (WGS) entry which is preliminary data.</text>
</comment>
<reference evidence="2" key="1">
    <citation type="journal article" date="2015" name="Genome">
        <title>Whole Genome Sequence of the Non-Microcystin-Producing Microcystis aeruginosa Strain NIES-44.</title>
        <authorList>
            <person name="Okano K."/>
            <person name="Miyata N."/>
            <person name="Ozaki Y."/>
        </authorList>
    </citation>
    <scope>NUCLEOTIDE SEQUENCE [LARGE SCALE GENOMIC DNA]</scope>
    <source>
        <strain evidence="2">NIES-44</strain>
    </source>
</reference>
<evidence type="ECO:0000313" key="1">
    <source>
        <dbReference type="EMBL" id="GAL93097.1"/>
    </source>
</evidence>